<feature type="transmembrane region" description="Helical" evidence="9">
    <location>
        <begin position="6"/>
        <end position="29"/>
    </location>
</feature>
<comment type="subcellular location">
    <subcellularLocation>
        <location evidence="1 8">Cell membrane</location>
        <topology evidence="1 8">Multi-pass membrane protein</topology>
    </subcellularLocation>
</comment>
<keyword evidence="6 9" id="KW-1133">Transmembrane helix</keyword>
<evidence type="ECO:0000256" key="6">
    <source>
        <dbReference type="ARBA" id="ARBA00022989"/>
    </source>
</evidence>
<comment type="similarity">
    <text evidence="2 8">Belongs to the ABC-3 integral membrane protein family.</text>
</comment>
<keyword evidence="4" id="KW-1003">Cell membrane</keyword>
<dbReference type="KEGG" id="knv:Pan216_54830"/>
<evidence type="ECO:0000256" key="8">
    <source>
        <dbReference type="RuleBase" id="RU003943"/>
    </source>
</evidence>
<accession>A0A518BCH0</accession>
<keyword evidence="7 9" id="KW-0472">Membrane</keyword>
<sequence>MITYNTLIVLLGTSLLGANCGLVGSFALLRRRALIGDTLAHATLPGLCLAFLLLGYRSLPAMLVGAFVTGVMGIVTVALLRHWTRIKEDACLGIVLSVFFGWGIVLIKLIQNETTSGSKAGLDSYIFGKTAGMIAQDVMIIGGVSLFCLLVVMLLFKEFKLVAFDASFARAQGWPAVLLDLALMGLVALTVVIGLPAVGVVLIAALLIMPGAAARFWTERLESMLLVSAFVGFVVGLVGTSISARVDNAPAGPVLVLVGSSIFMLSMFFAPRRGLVARLVADRRSRLRLENRRFLEVLFDLMEPALPERQPIALADVLDHRGWSSRDLGRLVDRAEKHGWVDRVDREKLRATEKGLRKGARYALSHRLWLTFLDEHPDQIAAYANLSSTDPAELLPADLMESVRGKLLASGRWPSADLLETSEELSR</sequence>
<evidence type="ECO:0000313" key="11">
    <source>
        <dbReference type="Proteomes" id="UP000317093"/>
    </source>
</evidence>
<dbReference type="GO" id="GO:0055085">
    <property type="term" value="P:transmembrane transport"/>
    <property type="evidence" value="ECO:0007669"/>
    <property type="project" value="InterPro"/>
</dbReference>
<feature type="transmembrane region" description="Helical" evidence="9">
    <location>
        <begin position="177"/>
        <end position="195"/>
    </location>
</feature>
<reference evidence="10 11" key="1">
    <citation type="submission" date="2019-02" db="EMBL/GenBank/DDBJ databases">
        <title>Deep-cultivation of Planctomycetes and their phenomic and genomic characterization uncovers novel biology.</title>
        <authorList>
            <person name="Wiegand S."/>
            <person name="Jogler M."/>
            <person name="Boedeker C."/>
            <person name="Pinto D."/>
            <person name="Vollmers J."/>
            <person name="Rivas-Marin E."/>
            <person name="Kohn T."/>
            <person name="Peeters S.H."/>
            <person name="Heuer A."/>
            <person name="Rast P."/>
            <person name="Oberbeckmann S."/>
            <person name="Bunk B."/>
            <person name="Jeske O."/>
            <person name="Meyerdierks A."/>
            <person name="Storesund J.E."/>
            <person name="Kallscheuer N."/>
            <person name="Luecker S."/>
            <person name="Lage O.M."/>
            <person name="Pohl T."/>
            <person name="Merkel B.J."/>
            <person name="Hornburger P."/>
            <person name="Mueller R.-W."/>
            <person name="Bruemmer F."/>
            <person name="Labrenz M."/>
            <person name="Spormann A.M."/>
            <person name="Op den Camp H."/>
            <person name="Overmann J."/>
            <person name="Amann R."/>
            <person name="Jetten M.S.M."/>
            <person name="Mascher T."/>
            <person name="Medema M.H."/>
            <person name="Devos D.P."/>
            <person name="Kaster A.-K."/>
            <person name="Ovreas L."/>
            <person name="Rohde M."/>
            <person name="Galperin M.Y."/>
            <person name="Jogler C."/>
        </authorList>
    </citation>
    <scope>NUCLEOTIDE SEQUENCE [LARGE SCALE GENOMIC DNA]</scope>
    <source>
        <strain evidence="10 11">Pan216</strain>
    </source>
</reference>
<dbReference type="Gene3D" id="1.10.3470.10">
    <property type="entry name" value="ABC transporter involved in vitamin B12 uptake, BtuC"/>
    <property type="match status" value="1"/>
</dbReference>
<dbReference type="InterPro" id="IPR001626">
    <property type="entry name" value="ABC_TroCD"/>
</dbReference>
<dbReference type="GO" id="GO:0043190">
    <property type="term" value="C:ATP-binding cassette (ABC) transporter complex"/>
    <property type="evidence" value="ECO:0007669"/>
    <property type="project" value="InterPro"/>
</dbReference>
<evidence type="ECO:0000256" key="2">
    <source>
        <dbReference type="ARBA" id="ARBA00008034"/>
    </source>
</evidence>
<name>A0A518BCH0_9BACT</name>
<organism evidence="10 11">
    <name type="scientific">Kolteria novifilia</name>
    <dbReference type="NCBI Taxonomy" id="2527975"/>
    <lineage>
        <taxon>Bacteria</taxon>
        <taxon>Pseudomonadati</taxon>
        <taxon>Planctomycetota</taxon>
        <taxon>Planctomycetia</taxon>
        <taxon>Kolteriales</taxon>
        <taxon>Kolteriaceae</taxon>
        <taxon>Kolteria</taxon>
    </lineage>
</organism>
<keyword evidence="3 8" id="KW-0813">Transport</keyword>
<feature type="transmembrane region" description="Helical" evidence="9">
    <location>
        <begin position="92"/>
        <end position="111"/>
    </location>
</feature>
<feature type="transmembrane region" description="Helical" evidence="9">
    <location>
        <begin position="131"/>
        <end position="156"/>
    </location>
</feature>
<dbReference type="FunFam" id="1.10.3470.10:FF:000003">
    <property type="entry name" value="Iron ABC transporter permease SitD"/>
    <property type="match status" value="1"/>
</dbReference>
<evidence type="ECO:0000256" key="5">
    <source>
        <dbReference type="ARBA" id="ARBA00022692"/>
    </source>
</evidence>
<dbReference type="RefSeq" id="WP_419193019.1">
    <property type="nucleotide sequence ID" value="NZ_CP036279.1"/>
</dbReference>
<evidence type="ECO:0000256" key="9">
    <source>
        <dbReference type="SAM" id="Phobius"/>
    </source>
</evidence>
<evidence type="ECO:0000256" key="4">
    <source>
        <dbReference type="ARBA" id="ARBA00022475"/>
    </source>
</evidence>
<proteinExistence type="inferred from homology"/>
<dbReference type="Pfam" id="PF00950">
    <property type="entry name" value="ABC-3"/>
    <property type="match status" value="1"/>
</dbReference>
<dbReference type="Proteomes" id="UP000317093">
    <property type="component" value="Chromosome"/>
</dbReference>
<dbReference type="GO" id="GO:0071281">
    <property type="term" value="P:cellular response to iron ion"/>
    <property type="evidence" value="ECO:0007669"/>
    <property type="project" value="UniProtKB-ARBA"/>
</dbReference>
<dbReference type="SUPFAM" id="SSF81345">
    <property type="entry name" value="ABC transporter involved in vitamin B12 uptake, BtuC"/>
    <property type="match status" value="1"/>
</dbReference>
<evidence type="ECO:0000313" key="10">
    <source>
        <dbReference type="EMBL" id="QDU64593.1"/>
    </source>
</evidence>
<dbReference type="GO" id="GO:0010043">
    <property type="term" value="P:response to zinc ion"/>
    <property type="evidence" value="ECO:0007669"/>
    <property type="project" value="TreeGrafter"/>
</dbReference>
<keyword evidence="11" id="KW-1185">Reference proteome</keyword>
<feature type="transmembrane region" description="Helical" evidence="9">
    <location>
        <begin position="62"/>
        <end position="80"/>
    </location>
</feature>
<dbReference type="InterPro" id="IPR036388">
    <property type="entry name" value="WH-like_DNA-bd_sf"/>
</dbReference>
<gene>
    <name evidence="10" type="primary">mntB_2</name>
    <name evidence="10" type="ORF">Pan216_54830</name>
</gene>
<dbReference type="EMBL" id="CP036279">
    <property type="protein sequence ID" value="QDU64593.1"/>
    <property type="molecule type" value="Genomic_DNA"/>
</dbReference>
<evidence type="ECO:0000256" key="7">
    <source>
        <dbReference type="ARBA" id="ARBA00023136"/>
    </source>
</evidence>
<dbReference type="PANTHER" id="PTHR30477:SF3">
    <property type="entry name" value="METAL TRANSPORT SYSTEM MEMBRANE PROTEIN CT_069-RELATED"/>
    <property type="match status" value="1"/>
</dbReference>
<dbReference type="PANTHER" id="PTHR30477">
    <property type="entry name" value="ABC-TRANSPORTER METAL-BINDING PROTEIN"/>
    <property type="match status" value="1"/>
</dbReference>
<dbReference type="InterPro" id="IPR037294">
    <property type="entry name" value="ABC_BtuC-like"/>
</dbReference>
<keyword evidence="5 8" id="KW-0812">Transmembrane</keyword>
<evidence type="ECO:0000256" key="3">
    <source>
        <dbReference type="ARBA" id="ARBA00022448"/>
    </source>
</evidence>
<feature type="transmembrane region" description="Helical" evidence="9">
    <location>
        <begin position="225"/>
        <end position="244"/>
    </location>
</feature>
<protein>
    <submittedName>
        <fullName evidence="10">Manganese transport system membrane protein MntB</fullName>
    </submittedName>
</protein>
<feature type="transmembrane region" description="Helical" evidence="9">
    <location>
        <begin position="250"/>
        <end position="270"/>
    </location>
</feature>
<dbReference type="CDD" id="cd06550">
    <property type="entry name" value="TM_ABC_iron-siderophores_like"/>
    <property type="match status" value="1"/>
</dbReference>
<dbReference type="Gene3D" id="1.10.10.10">
    <property type="entry name" value="Winged helix-like DNA-binding domain superfamily/Winged helix DNA-binding domain"/>
    <property type="match status" value="1"/>
</dbReference>
<dbReference type="AlphaFoldDB" id="A0A518BCH0"/>
<evidence type="ECO:0000256" key="1">
    <source>
        <dbReference type="ARBA" id="ARBA00004651"/>
    </source>
</evidence>